<dbReference type="EMBL" id="CP031320">
    <property type="protein sequence ID" value="AXK32289.1"/>
    <property type="molecule type" value="Genomic_DNA"/>
</dbReference>
<dbReference type="NCBIfam" id="TIGR03666">
    <property type="entry name" value="Rv2061_F420"/>
    <property type="match status" value="1"/>
</dbReference>
<dbReference type="SUPFAM" id="SSF50475">
    <property type="entry name" value="FMN-binding split barrel"/>
    <property type="match status" value="1"/>
</dbReference>
<dbReference type="InterPro" id="IPR052019">
    <property type="entry name" value="F420H2_bilvrd_red/Heme_oxyg"/>
</dbReference>
<organism evidence="2 3">
    <name type="scientific">Streptomyces armeniacus</name>
    <dbReference type="NCBI Taxonomy" id="83291"/>
    <lineage>
        <taxon>Bacteria</taxon>
        <taxon>Bacillati</taxon>
        <taxon>Actinomycetota</taxon>
        <taxon>Actinomycetes</taxon>
        <taxon>Kitasatosporales</taxon>
        <taxon>Streptomycetaceae</taxon>
        <taxon>Streptomyces</taxon>
    </lineage>
</organism>
<evidence type="ECO:0000256" key="1">
    <source>
        <dbReference type="ARBA" id="ARBA00023002"/>
    </source>
</evidence>
<evidence type="ECO:0000313" key="2">
    <source>
        <dbReference type="EMBL" id="AXK32289.1"/>
    </source>
</evidence>
<dbReference type="Gene3D" id="2.30.110.10">
    <property type="entry name" value="Electron Transport, Fmn-binding Protein, Chain A"/>
    <property type="match status" value="1"/>
</dbReference>
<dbReference type="AlphaFoldDB" id="A0A345XKX3"/>
<dbReference type="Proteomes" id="UP000254425">
    <property type="component" value="Chromosome"/>
</dbReference>
<dbReference type="EC" id="1.-.-.-" evidence="2"/>
<dbReference type="PANTHER" id="PTHR35176">
    <property type="entry name" value="HEME OXYGENASE HI_0854-RELATED"/>
    <property type="match status" value="1"/>
</dbReference>
<dbReference type="RefSeq" id="WP_208876387.1">
    <property type="nucleotide sequence ID" value="NZ_CP031320.1"/>
</dbReference>
<dbReference type="KEGG" id="sarm:DVA86_06105"/>
<keyword evidence="1 2" id="KW-0560">Oxidoreductase</keyword>
<dbReference type="InterPro" id="IPR012349">
    <property type="entry name" value="Split_barrel_FMN-bd"/>
</dbReference>
<dbReference type="InterPro" id="IPR019965">
    <property type="entry name" value="PPOX_F420-dep_Rv2061_put"/>
</dbReference>
<reference evidence="2 3" key="1">
    <citation type="submission" date="2018-07" db="EMBL/GenBank/DDBJ databases">
        <title>Draft genome of the type strain Streptomyces armeniacus ATCC 15676.</title>
        <authorList>
            <person name="Labana P."/>
            <person name="Gosse J.T."/>
            <person name="Boddy C.N."/>
        </authorList>
    </citation>
    <scope>NUCLEOTIDE SEQUENCE [LARGE SCALE GENOMIC DNA]</scope>
    <source>
        <strain evidence="2 3">ATCC 15676</strain>
    </source>
</reference>
<protein>
    <submittedName>
        <fullName evidence="2">PPOX class F420-dependent oxidoreductase</fullName>
        <ecNumber evidence="2">1.-.-.-</ecNumber>
    </submittedName>
</protein>
<dbReference type="GO" id="GO:0016627">
    <property type="term" value="F:oxidoreductase activity, acting on the CH-CH group of donors"/>
    <property type="evidence" value="ECO:0007669"/>
    <property type="project" value="TreeGrafter"/>
</dbReference>
<gene>
    <name evidence="2" type="ORF">DVA86_06105</name>
</gene>
<sequence length="130" mass="14357">MATPTTGLQMFARERRVRLTTYERDGTPVGGATNIAVEGDRAYVRTYGKARQVARLRRYPEAEIAPADLGGTPTGAPVKARVRRLEGEESRHAAARLARKHPLLQGVAVPLGYALRLDRPVHYELRLVGE</sequence>
<keyword evidence="3" id="KW-1185">Reference proteome</keyword>
<dbReference type="PANTHER" id="PTHR35176:SF11">
    <property type="entry name" value="PYRIDOXAMINE 5'-PHOSPHATE OXIDASE FAMILY PROTEIN"/>
    <property type="match status" value="1"/>
</dbReference>
<name>A0A345XKX3_9ACTN</name>
<proteinExistence type="predicted"/>
<accession>A0A345XKX3</accession>
<dbReference type="GO" id="GO:0070967">
    <property type="term" value="F:coenzyme F420 binding"/>
    <property type="evidence" value="ECO:0007669"/>
    <property type="project" value="TreeGrafter"/>
</dbReference>
<evidence type="ECO:0000313" key="3">
    <source>
        <dbReference type="Proteomes" id="UP000254425"/>
    </source>
</evidence>
<dbReference type="GO" id="GO:0005829">
    <property type="term" value="C:cytosol"/>
    <property type="evidence" value="ECO:0007669"/>
    <property type="project" value="TreeGrafter"/>
</dbReference>